<accession>A0A1J0EEW2</accession>
<dbReference type="GeneID" id="46906936"/>
<evidence type="ECO:0000313" key="1">
    <source>
        <dbReference type="EMBL" id="APC14527.1"/>
    </source>
</evidence>
<protein>
    <submittedName>
        <fullName evidence="1">Uncharacterized protein</fullName>
    </submittedName>
</protein>
<evidence type="ECO:0000313" key="2">
    <source>
        <dbReference type="Proteomes" id="UP000182567"/>
    </source>
</evidence>
<dbReference type="AlphaFoldDB" id="A0A1J0EEW2"/>
<organism evidence="1 2">
    <name type="scientific">Pseudomonas frederiksbergensis</name>
    <dbReference type="NCBI Taxonomy" id="104087"/>
    <lineage>
        <taxon>Bacteria</taxon>
        <taxon>Pseudomonadati</taxon>
        <taxon>Pseudomonadota</taxon>
        <taxon>Gammaproteobacteria</taxon>
        <taxon>Pseudomonadales</taxon>
        <taxon>Pseudomonadaceae</taxon>
        <taxon>Pseudomonas</taxon>
    </lineage>
</organism>
<dbReference type="RefSeq" id="WP_071550528.1">
    <property type="nucleotide sequence ID" value="NZ_CP017886.1"/>
</dbReference>
<dbReference type="Proteomes" id="UP000182567">
    <property type="component" value="Chromosome"/>
</dbReference>
<dbReference type="OrthoDB" id="6986438at2"/>
<dbReference type="EMBL" id="CP017886">
    <property type="protein sequence ID" value="APC14527.1"/>
    <property type="molecule type" value="Genomic_DNA"/>
</dbReference>
<name>A0A1J0EEW2_9PSED</name>
<proteinExistence type="predicted"/>
<reference evidence="2" key="1">
    <citation type="submission" date="2016-10" db="EMBL/GenBank/DDBJ databases">
        <title>Pseudomonas frederiksbergensis ERGS4:02 complete genome.</title>
        <authorList>
            <person name="Kumar R."/>
            <person name="Acharya V."/>
            <person name="Singh D."/>
        </authorList>
    </citation>
    <scope>NUCLEOTIDE SEQUENCE [LARGE SCALE GENOMIC DNA]</scope>
    <source>
        <strain evidence="2">ERGS4:02</strain>
    </source>
</reference>
<sequence>MERPLVEQQEVWKGSEELVKIFDMQIRRDMDYVRAKAYWSRSLQDLPLAALTEALARLSSGRYQMAPSCRCHGCNHRH</sequence>
<gene>
    <name evidence="1" type="ORF">BLL42_01795</name>
</gene>